<dbReference type="Proteomes" id="UP001161438">
    <property type="component" value="Chromosome 4"/>
</dbReference>
<evidence type="ECO:0000256" key="1">
    <source>
        <dbReference type="ARBA" id="ARBA00004123"/>
    </source>
</evidence>
<dbReference type="GeneID" id="80917532"/>
<dbReference type="AlphaFoldDB" id="A0AA35IYY3"/>
<comment type="subcellular location">
    <subcellularLocation>
        <location evidence="1">Nucleus</location>
    </subcellularLocation>
</comment>
<dbReference type="Pfam" id="PF05186">
    <property type="entry name" value="Dpy-30"/>
    <property type="match status" value="1"/>
</dbReference>
<reference evidence="5" key="1">
    <citation type="submission" date="2022-10" db="EMBL/GenBank/DDBJ databases">
        <authorList>
            <person name="Byrne P K."/>
        </authorList>
    </citation>
    <scope>NUCLEOTIDE SEQUENCE</scope>
    <source>
        <strain evidence="5">IFO1815</strain>
    </source>
</reference>
<evidence type="ECO:0000313" key="5">
    <source>
        <dbReference type="EMBL" id="CAI4038321.1"/>
    </source>
</evidence>
<dbReference type="InterPro" id="IPR007858">
    <property type="entry name" value="Dpy-30_motif"/>
</dbReference>
<organism evidence="5 6">
    <name type="scientific">Saccharomyces mikatae IFO 1815</name>
    <dbReference type="NCBI Taxonomy" id="226126"/>
    <lineage>
        <taxon>Eukaryota</taxon>
        <taxon>Fungi</taxon>
        <taxon>Dikarya</taxon>
        <taxon>Ascomycota</taxon>
        <taxon>Saccharomycotina</taxon>
        <taxon>Saccharomycetes</taxon>
        <taxon>Saccharomycetales</taxon>
        <taxon>Saccharomycetaceae</taxon>
        <taxon>Saccharomyces</taxon>
    </lineage>
</organism>
<evidence type="ECO:0000313" key="6">
    <source>
        <dbReference type="Proteomes" id="UP001161438"/>
    </source>
</evidence>
<accession>A0AA35IYY3</accession>
<evidence type="ECO:0000256" key="3">
    <source>
        <dbReference type="ARBA" id="ARBA00023242"/>
    </source>
</evidence>
<gene>
    <name evidence="5" type="primary">SMKI04G6650</name>
    <name evidence="5" type="ORF">SMKI_04G6650</name>
</gene>
<protein>
    <recommendedName>
        <fullName evidence="7">Sdc1p</fullName>
    </recommendedName>
</protein>
<feature type="region of interest" description="Disordered" evidence="4">
    <location>
        <begin position="1"/>
        <end position="66"/>
    </location>
</feature>
<comment type="similarity">
    <text evidence="2">Belongs to the dpy-30 family.</text>
</comment>
<evidence type="ECO:0000256" key="2">
    <source>
        <dbReference type="ARBA" id="ARBA00010849"/>
    </source>
</evidence>
<feature type="compositionally biased region" description="Polar residues" evidence="4">
    <location>
        <begin position="1"/>
        <end position="36"/>
    </location>
</feature>
<dbReference type="CDD" id="cd22965">
    <property type="entry name" value="DD_DPY30_SDC1"/>
    <property type="match status" value="1"/>
</dbReference>
<sequence length="175" mass="18990">MNENCDSSQYNETTIPMVKDTSSNNDIQVEQNQSAESKGHNNHDSGPFDINSNHSDKSGHLEMGSTSSSAAMDLKNVKSIGQSIKLEEAIDTNSIIEESTESKISNLENINLAATVGGSQTRKYLNANVTPHLLAGMRLIAVQQPEDPLRVLGEYLIEQSDILKSAKKNESNASV</sequence>
<dbReference type="GO" id="GO:0005634">
    <property type="term" value="C:nucleus"/>
    <property type="evidence" value="ECO:0007669"/>
    <property type="project" value="UniProtKB-SubCell"/>
</dbReference>
<keyword evidence="3" id="KW-0539">Nucleus</keyword>
<dbReference type="InterPro" id="IPR049629">
    <property type="entry name" value="DPY30_SDC1_DD"/>
</dbReference>
<name>A0AA35IYY3_SACMI</name>
<evidence type="ECO:0000256" key="4">
    <source>
        <dbReference type="SAM" id="MobiDB-lite"/>
    </source>
</evidence>
<keyword evidence="6" id="KW-1185">Reference proteome</keyword>
<dbReference type="RefSeq" id="XP_056081436.1">
    <property type="nucleotide sequence ID" value="XM_056221668.1"/>
</dbReference>
<dbReference type="Gene3D" id="1.20.890.10">
    <property type="entry name" value="cAMP-dependent protein kinase regulatory subunit, dimerization-anchoring domain"/>
    <property type="match status" value="1"/>
</dbReference>
<proteinExistence type="inferred from homology"/>
<evidence type="ECO:0008006" key="7">
    <source>
        <dbReference type="Google" id="ProtNLM"/>
    </source>
</evidence>
<dbReference type="EMBL" id="OX365760">
    <property type="protein sequence ID" value="CAI4038321.1"/>
    <property type="molecule type" value="Genomic_DNA"/>
</dbReference>